<dbReference type="Proteomes" id="UP000628448">
    <property type="component" value="Unassembled WGS sequence"/>
</dbReference>
<feature type="chain" id="PRO_5036957105" description="Transglutaminase-like domain-containing protein" evidence="1">
    <location>
        <begin position="19"/>
        <end position="348"/>
    </location>
</feature>
<dbReference type="InterPro" id="IPR038765">
    <property type="entry name" value="Papain-like_cys_pep_sf"/>
</dbReference>
<name>A0A931E264_9BACT</name>
<keyword evidence="1" id="KW-0732">Signal</keyword>
<dbReference type="GO" id="GO:0005737">
    <property type="term" value="C:cytoplasm"/>
    <property type="evidence" value="ECO:0007669"/>
    <property type="project" value="TreeGrafter"/>
</dbReference>
<dbReference type="PANTHER" id="PTHR46333:SF2">
    <property type="entry name" value="CYTOKINESIS PROTEIN 3"/>
    <property type="match status" value="1"/>
</dbReference>
<protein>
    <recommendedName>
        <fullName evidence="2">Transglutaminase-like domain-containing protein</fullName>
    </recommendedName>
</protein>
<sequence>MWRLLCICFALHPFFAAAQNSTSPAFDVTKTYSPQLLAQYLTANDTTDLQRITSLFTWITQNIAYNTKRFDNNYNNRYVAVLDDEEEADSLSPLKPLYERVAIQVLKRRTAVCGGYANLFKALCSGIGIPCEVVTGLGKVSPGRIDKRFTSNHRWNAVFADTAWHLLDATWASGYINYRNEFQQFYNPVYFFADPAEFIKDHYPEDQRWALLPQPPVLTEFMFSPFKTTAFNRFYIKSFSPAAGIINARPGDSITFEIEAERPETIWVSDIRYTDSNTVKLMQCCGASKPVNKRSGKKVSYTYQVFSPGVEWLHIIFDDEIILRYKLNIISESLAPPPPAVDTVIYKH</sequence>
<dbReference type="Gene3D" id="3.10.620.30">
    <property type="match status" value="1"/>
</dbReference>
<comment type="caution">
    <text evidence="3">The sequence shown here is derived from an EMBL/GenBank/DDBJ whole genome shotgun (WGS) entry which is preliminary data.</text>
</comment>
<proteinExistence type="predicted"/>
<evidence type="ECO:0000313" key="3">
    <source>
        <dbReference type="EMBL" id="MBG9376185.1"/>
    </source>
</evidence>
<feature type="signal peptide" evidence="1">
    <location>
        <begin position="1"/>
        <end position="18"/>
    </location>
</feature>
<dbReference type="EMBL" id="JADWYR010000001">
    <property type="protein sequence ID" value="MBG9376185.1"/>
    <property type="molecule type" value="Genomic_DNA"/>
</dbReference>
<dbReference type="Pfam" id="PF01841">
    <property type="entry name" value="Transglut_core"/>
    <property type="match status" value="1"/>
</dbReference>
<dbReference type="RefSeq" id="WP_196990204.1">
    <property type="nucleotide sequence ID" value="NZ_JADWYR010000001.1"/>
</dbReference>
<evidence type="ECO:0000256" key="1">
    <source>
        <dbReference type="SAM" id="SignalP"/>
    </source>
</evidence>
<organism evidence="3 4">
    <name type="scientific">Panacibacter microcysteis</name>
    <dbReference type="NCBI Taxonomy" id="2793269"/>
    <lineage>
        <taxon>Bacteria</taxon>
        <taxon>Pseudomonadati</taxon>
        <taxon>Bacteroidota</taxon>
        <taxon>Chitinophagia</taxon>
        <taxon>Chitinophagales</taxon>
        <taxon>Chitinophagaceae</taxon>
        <taxon>Panacibacter</taxon>
    </lineage>
</organism>
<dbReference type="AlphaFoldDB" id="A0A931E264"/>
<dbReference type="InterPro" id="IPR002931">
    <property type="entry name" value="Transglutaminase-like"/>
</dbReference>
<evidence type="ECO:0000313" key="4">
    <source>
        <dbReference type="Proteomes" id="UP000628448"/>
    </source>
</evidence>
<feature type="domain" description="Transglutaminase-like" evidence="2">
    <location>
        <begin position="105"/>
        <end position="171"/>
    </location>
</feature>
<keyword evidence="4" id="KW-1185">Reference proteome</keyword>
<evidence type="ECO:0000259" key="2">
    <source>
        <dbReference type="SMART" id="SM00460"/>
    </source>
</evidence>
<dbReference type="SUPFAM" id="SSF54001">
    <property type="entry name" value="Cysteine proteinases"/>
    <property type="match status" value="1"/>
</dbReference>
<dbReference type="InterPro" id="IPR052557">
    <property type="entry name" value="CAP/Cytokinesis_protein"/>
</dbReference>
<dbReference type="PANTHER" id="PTHR46333">
    <property type="entry name" value="CYTOKINESIS PROTEIN 3"/>
    <property type="match status" value="1"/>
</dbReference>
<gene>
    <name evidence="3" type="ORF">I5907_08060</name>
</gene>
<reference evidence="3" key="1">
    <citation type="submission" date="2020-11" db="EMBL/GenBank/DDBJ databases">
        <title>Bacterial whole genome sequence for Panacibacter sp. DH6.</title>
        <authorList>
            <person name="Le V."/>
            <person name="Ko S."/>
            <person name="Ahn C.-Y."/>
            <person name="Oh H.-M."/>
        </authorList>
    </citation>
    <scope>NUCLEOTIDE SEQUENCE</scope>
    <source>
        <strain evidence="3">DH6</strain>
    </source>
</reference>
<accession>A0A931E264</accession>
<dbReference type="SMART" id="SM00460">
    <property type="entry name" value="TGc"/>
    <property type="match status" value="1"/>
</dbReference>